<sequence length="195" mass="21451">MNAYEQGLFSTHFYTLQDFMNATALYERATWLPSQSRADMPDLIYNAASHGLHHIIDHFTSQLAALGYGNSLEDARQLVVARTTACAASIQLHRHFTDNDPTSHQHCIVAANAAVAILDTVDALRLGFLDPIMAILWSTVGKVFLDEIAKLKQSADPHGRNELEMLTHSLDRIVVAMAAHTAASPLMEPYPIPSS</sequence>
<dbReference type="STRING" id="5627.A0A1C7MNI8"/>
<keyword evidence="2" id="KW-1185">Reference proteome</keyword>
<dbReference type="AlphaFoldDB" id="A0A1C7MNI8"/>
<evidence type="ECO:0000313" key="2">
    <source>
        <dbReference type="Proteomes" id="UP000092993"/>
    </source>
</evidence>
<dbReference type="EMBL" id="LUGG01000002">
    <property type="protein sequence ID" value="OBZ78441.1"/>
    <property type="molecule type" value="Genomic_DNA"/>
</dbReference>
<gene>
    <name evidence="1" type="ORF">A0H81_02005</name>
</gene>
<reference evidence="1 2" key="1">
    <citation type="submission" date="2016-03" db="EMBL/GenBank/DDBJ databases">
        <title>Whole genome sequencing of Grifola frondosa 9006-11.</title>
        <authorList>
            <person name="Min B."/>
            <person name="Park H."/>
            <person name="Kim J.-G."/>
            <person name="Cho H."/>
            <person name="Oh Y.-L."/>
            <person name="Kong W.-S."/>
            <person name="Choi I.-G."/>
        </authorList>
    </citation>
    <scope>NUCLEOTIDE SEQUENCE [LARGE SCALE GENOMIC DNA]</scope>
    <source>
        <strain evidence="1 2">9006-11</strain>
    </source>
</reference>
<protein>
    <submittedName>
        <fullName evidence="1">Uncharacterized protein</fullName>
    </submittedName>
</protein>
<dbReference type="OrthoDB" id="3331336at2759"/>
<evidence type="ECO:0000313" key="1">
    <source>
        <dbReference type="EMBL" id="OBZ78441.1"/>
    </source>
</evidence>
<proteinExistence type="predicted"/>
<name>A0A1C7MNI8_GRIFR</name>
<accession>A0A1C7MNI8</accession>
<dbReference type="Proteomes" id="UP000092993">
    <property type="component" value="Unassembled WGS sequence"/>
</dbReference>
<comment type="caution">
    <text evidence="1">The sequence shown here is derived from an EMBL/GenBank/DDBJ whole genome shotgun (WGS) entry which is preliminary data.</text>
</comment>
<organism evidence="1 2">
    <name type="scientific">Grifola frondosa</name>
    <name type="common">Maitake</name>
    <name type="synonym">Polyporus frondosus</name>
    <dbReference type="NCBI Taxonomy" id="5627"/>
    <lineage>
        <taxon>Eukaryota</taxon>
        <taxon>Fungi</taxon>
        <taxon>Dikarya</taxon>
        <taxon>Basidiomycota</taxon>
        <taxon>Agaricomycotina</taxon>
        <taxon>Agaricomycetes</taxon>
        <taxon>Polyporales</taxon>
        <taxon>Grifolaceae</taxon>
        <taxon>Grifola</taxon>
    </lineage>
</organism>